<dbReference type="InterPro" id="IPR029006">
    <property type="entry name" value="ADF-H/Gelsolin-like_dom_sf"/>
</dbReference>
<accession>A0A0G4M2Z9</accession>
<keyword evidence="1 2" id="KW-0728">SH3 domain</keyword>
<dbReference type="GO" id="GO:0005884">
    <property type="term" value="C:actin filament"/>
    <property type="evidence" value="ECO:0007669"/>
    <property type="project" value="TreeGrafter"/>
</dbReference>
<dbReference type="InterPro" id="IPR035719">
    <property type="entry name" value="Abp1_fungi_SH3_C1"/>
</dbReference>
<feature type="compositionally biased region" description="Pro residues" evidence="3">
    <location>
        <begin position="540"/>
        <end position="549"/>
    </location>
</feature>
<dbReference type="GO" id="GO:0030833">
    <property type="term" value="P:regulation of actin filament polymerization"/>
    <property type="evidence" value="ECO:0007669"/>
    <property type="project" value="TreeGrafter"/>
</dbReference>
<dbReference type="SUPFAM" id="SSF50044">
    <property type="entry name" value="SH3-domain"/>
    <property type="match status" value="2"/>
</dbReference>
<dbReference type="InterPro" id="IPR036028">
    <property type="entry name" value="SH3-like_dom_sf"/>
</dbReference>
<dbReference type="FunFam" id="2.30.30.40:FF:000242">
    <property type="entry name" value="Actin binding protein"/>
    <property type="match status" value="1"/>
</dbReference>
<proteinExistence type="predicted"/>
<evidence type="ECO:0000256" key="3">
    <source>
        <dbReference type="SAM" id="MobiDB-lite"/>
    </source>
</evidence>
<feature type="region of interest" description="Disordered" evidence="3">
    <location>
        <begin position="160"/>
        <end position="263"/>
    </location>
</feature>
<feature type="region of interest" description="Disordered" evidence="3">
    <location>
        <begin position="814"/>
        <end position="853"/>
    </location>
</feature>
<dbReference type="SMART" id="SM00326">
    <property type="entry name" value="SH3"/>
    <property type="match status" value="2"/>
</dbReference>
<evidence type="ECO:0000313" key="6">
    <source>
        <dbReference type="EMBL" id="CRK28210.1"/>
    </source>
</evidence>
<feature type="compositionally biased region" description="Basic and acidic residues" evidence="3">
    <location>
        <begin position="596"/>
        <end position="606"/>
    </location>
</feature>
<dbReference type="Gene3D" id="3.40.20.10">
    <property type="entry name" value="Severin"/>
    <property type="match status" value="1"/>
</dbReference>
<dbReference type="Proteomes" id="UP000045706">
    <property type="component" value="Unassembled WGS sequence"/>
</dbReference>
<feature type="compositionally biased region" description="Low complexity" evidence="3">
    <location>
        <begin position="697"/>
        <end position="706"/>
    </location>
</feature>
<feature type="domain" description="SH3" evidence="4">
    <location>
        <begin position="848"/>
        <end position="906"/>
    </location>
</feature>
<feature type="region of interest" description="Disordered" evidence="3">
    <location>
        <begin position="304"/>
        <end position="727"/>
    </location>
</feature>
<feature type="compositionally biased region" description="Polar residues" evidence="3">
    <location>
        <begin position="235"/>
        <end position="250"/>
    </location>
</feature>
<dbReference type="EMBL" id="CVQI01020890">
    <property type="protein sequence ID" value="CRK28210.1"/>
    <property type="molecule type" value="Genomic_DNA"/>
</dbReference>
<evidence type="ECO:0000256" key="1">
    <source>
        <dbReference type="ARBA" id="ARBA00022443"/>
    </source>
</evidence>
<dbReference type="CDD" id="cd11281">
    <property type="entry name" value="ADF_drebrin_like"/>
    <property type="match status" value="1"/>
</dbReference>
<name>A0A0G4M2Z9_VERLO</name>
<evidence type="ECO:0000259" key="5">
    <source>
        <dbReference type="PROSITE" id="PS51263"/>
    </source>
</evidence>
<dbReference type="PROSITE" id="PS51263">
    <property type="entry name" value="ADF_H"/>
    <property type="match status" value="1"/>
</dbReference>
<dbReference type="PRINTS" id="PR00499">
    <property type="entry name" value="P67PHOX"/>
</dbReference>
<dbReference type="Pfam" id="PF14604">
    <property type="entry name" value="SH3_9"/>
    <property type="match status" value="1"/>
</dbReference>
<sequence length="906" mass="95913">MASLNLSSNGQSIKSSYQGVINGPAPSSSSPTYAQWALFSVQAPLANAFQDSGSKESILKVQSTGDGELAELIEDFSEGRIQFAFVKVKDPNSGLPKYALIAWCGGGVPERTKGYFTTHTAAVSKILHGYHVQITARSDSDLEPESIVKKIADASGAKYSAGASSTASPAPPPVASKPVFNPTASSASNPLVAARNRRGGNVDEDGWGEDAPQVSRSQLEKVDSAYKPTKVNMAELTNQRQEPSRFNSSSKQEDDGDVVRGGYQPIGKVDIAAIRAAAKNKVDDRPTTVKGAYEPIGKVDIAAIRAKAQQKPSEPEPAARPAAADDEQDNQPKSLAERSAAFSQSSQPERLTSLPKPKVANKFGGAASFGGTKAPTPGGLGLLSPTTATPAAAPVGAASRTFADQGGKTPAQLWAEKKAREGGGAPAAAPIAAQNSGAAAAPLGVQKSGEWKSGYSGKSWGAVQTGEYGRGIAGKISQENTGEPEQPKDRSVEQPESPAGGVGALKDRFKDTAPIGFGAPPPPVPSFSRDEPEEEEPREASPPPPPPSDSRPTGGFALPGLPSRPPPPTDEEEDDEPPAPARPAERPAEPQQSYDEPEHSPDRFKDTTPIGFGAPPPPVPSFSREEPEEEEPREASPPPPPPSDSRPTGGFALPGLPSRPPPPTDEEEDDEPPAPARPAERPAEPQQSYDEPEHSPVRVAVPVARGPEPEIEPAEAHAPRPIPTQEIERELPREQDLPEEAPDVGRGAAAAVAQQELSAPLIQYDYEKAEDNEVELREGQYVTNIEMVDEDWWMGTNSKGESGLFPSNYVELVEDEPEQASAAAPAPAARSLPPPAPAQAEPEPQPQAAGRTATALFDYEAAEDNELGFRENDKITDIEFPDEDWWFGHLRGKQGLFPANYVELDQ</sequence>
<dbReference type="GO" id="GO:0030864">
    <property type="term" value="C:cortical actin cytoskeleton"/>
    <property type="evidence" value="ECO:0007669"/>
    <property type="project" value="TreeGrafter"/>
</dbReference>
<organism evidence="6 7">
    <name type="scientific">Verticillium longisporum</name>
    <name type="common">Verticillium dahliae var. longisporum</name>
    <dbReference type="NCBI Taxonomy" id="100787"/>
    <lineage>
        <taxon>Eukaryota</taxon>
        <taxon>Fungi</taxon>
        <taxon>Dikarya</taxon>
        <taxon>Ascomycota</taxon>
        <taxon>Pezizomycotina</taxon>
        <taxon>Sordariomycetes</taxon>
        <taxon>Hypocreomycetidae</taxon>
        <taxon>Glomerellales</taxon>
        <taxon>Plectosphaerellaceae</taxon>
        <taxon>Verticillium</taxon>
    </lineage>
</organism>
<dbReference type="PROSITE" id="PS50002">
    <property type="entry name" value="SH3"/>
    <property type="match status" value="2"/>
</dbReference>
<feature type="compositionally biased region" description="Polar residues" evidence="3">
    <location>
        <begin position="341"/>
        <end position="350"/>
    </location>
</feature>
<feature type="compositionally biased region" description="Low complexity" evidence="3">
    <location>
        <begin position="426"/>
        <end position="444"/>
    </location>
</feature>
<feature type="compositionally biased region" description="Low complexity" evidence="3">
    <location>
        <begin position="838"/>
        <end position="849"/>
    </location>
</feature>
<dbReference type="SMART" id="SM00102">
    <property type="entry name" value="ADF"/>
    <property type="match status" value="1"/>
</dbReference>
<evidence type="ECO:0000259" key="4">
    <source>
        <dbReference type="PROSITE" id="PS50002"/>
    </source>
</evidence>
<dbReference type="PRINTS" id="PR00452">
    <property type="entry name" value="SH3DOMAIN"/>
</dbReference>
<dbReference type="InterPro" id="IPR035718">
    <property type="entry name" value="Abp1_fungi_SH3_C2"/>
</dbReference>
<dbReference type="CDD" id="cd11961">
    <property type="entry name" value="SH3_Abp1_fungi_C2"/>
    <property type="match status" value="1"/>
</dbReference>
<dbReference type="PANTHER" id="PTHR10829:SF25">
    <property type="entry name" value="DREBRIN-LIKE PROTEIN"/>
    <property type="match status" value="1"/>
</dbReference>
<dbReference type="Gene3D" id="2.30.30.40">
    <property type="entry name" value="SH3 Domains"/>
    <property type="match status" value="2"/>
</dbReference>
<dbReference type="GO" id="GO:0030427">
    <property type="term" value="C:site of polarized growth"/>
    <property type="evidence" value="ECO:0007669"/>
    <property type="project" value="TreeGrafter"/>
</dbReference>
<evidence type="ECO:0000256" key="2">
    <source>
        <dbReference type="PROSITE-ProRule" id="PRU00192"/>
    </source>
</evidence>
<dbReference type="FunFam" id="3.40.20.10:FF:000045">
    <property type="entry name" value="Actin binding protein, putative"/>
    <property type="match status" value="1"/>
</dbReference>
<evidence type="ECO:0000313" key="7">
    <source>
        <dbReference type="Proteomes" id="UP000045706"/>
    </source>
</evidence>
<dbReference type="GO" id="GO:0051015">
    <property type="term" value="F:actin filament binding"/>
    <property type="evidence" value="ECO:0007669"/>
    <property type="project" value="TreeGrafter"/>
</dbReference>
<feature type="domain" description="ADF-H" evidence="5">
    <location>
        <begin position="3"/>
        <end position="152"/>
    </location>
</feature>
<dbReference type="PANTHER" id="PTHR10829">
    <property type="entry name" value="CORTACTIN AND DREBRIN"/>
    <property type="match status" value="1"/>
</dbReference>
<evidence type="ECO:0008006" key="8">
    <source>
        <dbReference type="Google" id="ProtNLM"/>
    </source>
</evidence>
<dbReference type="InterPro" id="IPR001452">
    <property type="entry name" value="SH3_domain"/>
</dbReference>
<dbReference type="Pfam" id="PF00241">
    <property type="entry name" value="Cofilin_ADF"/>
    <property type="match status" value="1"/>
</dbReference>
<feature type="compositionally biased region" description="Low complexity" evidence="3">
    <location>
        <begin position="374"/>
        <end position="398"/>
    </location>
</feature>
<feature type="compositionally biased region" description="Pro residues" evidence="3">
    <location>
        <begin position="635"/>
        <end position="644"/>
    </location>
</feature>
<reference evidence="7" key="1">
    <citation type="submission" date="2015-05" db="EMBL/GenBank/DDBJ databases">
        <authorList>
            <person name="Fogelqvist Johan"/>
        </authorList>
    </citation>
    <scope>NUCLEOTIDE SEQUENCE [LARGE SCALE GENOMIC DNA]</scope>
</reference>
<gene>
    <name evidence="6" type="ORF">BN1723_014105</name>
</gene>
<feature type="compositionally biased region" description="Low complexity" evidence="3">
    <location>
        <begin position="819"/>
        <end position="831"/>
    </location>
</feature>
<feature type="region of interest" description="Disordered" evidence="3">
    <location>
        <begin position="277"/>
        <end position="296"/>
    </location>
</feature>
<dbReference type="Pfam" id="PF00018">
    <property type="entry name" value="SH3_1"/>
    <property type="match status" value="1"/>
</dbReference>
<protein>
    <recommendedName>
        <fullName evidence="8">SH3 domain-containing protein</fullName>
    </recommendedName>
</protein>
<dbReference type="FunFam" id="2.30.30.40:FF:000273">
    <property type="entry name" value="Actin binding protein"/>
    <property type="match status" value="1"/>
</dbReference>
<feature type="domain" description="SH3" evidence="4">
    <location>
        <begin position="755"/>
        <end position="815"/>
    </location>
</feature>
<dbReference type="InterPro" id="IPR002108">
    <property type="entry name" value="ADF-H"/>
</dbReference>
<dbReference type="CDD" id="cd11962">
    <property type="entry name" value="SH3_Abp1_fungi_C1"/>
    <property type="match status" value="1"/>
</dbReference>
<dbReference type="AlphaFoldDB" id="A0A0G4M2Z9"/>
<dbReference type="SUPFAM" id="SSF55753">
    <property type="entry name" value="Actin depolymerizing proteins"/>
    <property type="match status" value="1"/>
</dbReference>